<protein>
    <submittedName>
        <fullName evidence="3">Caspase-like protein</fullName>
    </submittedName>
</protein>
<accession>A0ABU0J799</accession>
<evidence type="ECO:0000256" key="1">
    <source>
        <dbReference type="SAM" id="SignalP"/>
    </source>
</evidence>
<gene>
    <name evidence="3" type="ORF">QO011_002078</name>
</gene>
<proteinExistence type="predicted"/>
<feature type="signal peptide" evidence="1">
    <location>
        <begin position="1"/>
        <end position="31"/>
    </location>
</feature>
<dbReference type="Gene3D" id="3.40.50.1460">
    <property type="match status" value="1"/>
</dbReference>
<organism evidence="3 4">
    <name type="scientific">Labrys wisconsinensis</name>
    <dbReference type="NCBI Taxonomy" id="425677"/>
    <lineage>
        <taxon>Bacteria</taxon>
        <taxon>Pseudomonadati</taxon>
        <taxon>Pseudomonadota</taxon>
        <taxon>Alphaproteobacteria</taxon>
        <taxon>Hyphomicrobiales</taxon>
        <taxon>Xanthobacteraceae</taxon>
        <taxon>Labrys</taxon>
    </lineage>
</organism>
<dbReference type="PANTHER" id="PTHR48104">
    <property type="entry name" value="METACASPASE-4"/>
    <property type="match status" value="1"/>
</dbReference>
<keyword evidence="1" id="KW-0732">Signal</keyword>
<feature type="chain" id="PRO_5045842350" evidence="1">
    <location>
        <begin position="32"/>
        <end position="557"/>
    </location>
</feature>
<comment type="caution">
    <text evidence="3">The sequence shown here is derived from an EMBL/GenBank/DDBJ whole genome shotgun (WGS) entry which is preliminary data.</text>
</comment>
<sequence>MTTSLARALPRLALAVPALVFWLGCAGPAAAARYGLIVGVDDYDPPVNKLHGAVNDAQDIATALQGAGVDRMILLTDKEVTRQKVQEAWDSLLAQAKAGDTLIFTYAGHGGQEPAAKGDHNHPDGLAETFIMVNYDLSGPGLANRILDDEVTGWIKDAEHKGIHVVFVADSCHSGGMTRGVTMGLTYRAIPKLKISRDELVKFAPPVPSQDRTIAEADSVTFLAAVAADQLSPEIQIDGKPRGALSYAFARALEGAADAAHHGVTTEQELTAFVRATIQQRTDNQQFPRTLPALPRPIVVLGSRAAVPATVPAAGPAAAGPAAAVPAAEPAAGADIAQAIQIAEQAALADTLKLAYRGGAGPAEVKGAAIVQDEAAADLVYDVAGRTVEKRVAGIVAEGVAPEGLAGIVAKWRAIAFLQAEAGRGIVPFDIVEGAQVHHVGERVTVRLAEPAHPYLTLFNLPPDGKVEFLYPDSALEHDATWTGKTFSLPLQVKDPPFGSEHLVAVMTDKPMDDLHRALRGLTSPQAATDLPDILAQALHGQALSIGLVNVVTSGAQ</sequence>
<dbReference type="RefSeq" id="WP_307271229.1">
    <property type="nucleotide sequence ID" value="NZ_JAUSVX010000003.1"/>
</dbReference>
<dbReference type="InterPro" id="IPR011600">
    <property type="entry name" value="Pept_C14_caspase"/>
</dbReference>
<evidence type="ECO:0000259" key="2">
    <source>
        <dbReference type="Pfam" id="PF00656"/>
    </source>
</evidence>
<dbReference type="PANTHER" id="PTHR48104:SF30">
    <property type="entry name" value="METACASPASE-1"/>
    <property type="match status" value="1"/>
</dbReference>
<dbReference type="EMBL" id="JAUSVX010000003">
    <property type="protein sequence ID" value="MDQ0469067.1"/>
    <property type="molecule type" value="Genomic_DNA"/>
</dbReference>
<dbReference type="Proteomes" id="UP001242480">
    <property type="component" value="Unassembled WGS sequence"/>
</dbReference>
<keyword evidence="4" id="KW-1185">Reference proteome</keyword>
<evidence type="ECO:0000313" key="4">
    <source>
        <dbReference type="Proteomes" id="UP001242480"/>
    </source>
</evidence>
<evidence type="ECO:0000313" key="3">
    <source>
        <dbReference type="EMBL" id="MDQ0469067.1"/>
    </source>
</evidence>
<name>A0ABU0J799_9HYPH</name>
<dbReference type="SUPFAM" id="SSF52129">
    <property type="entry name" value="Caspase-like"/>
    <property type="match status" value="1"/>
</dbReference>
<feature type="domain" description="Peptidase C14 caspase" evidence="2">
    <location>
        <begin position="33"/>
        <end position="288"/>
    </location>
</feature>
<reference evidence="3 4" key="1">
    <citation type="submission" date="2023-07" db="EMBL/GenBank/DDBJ databases">
        <title>Genomic Encyclopedia of Type Strains, Phase IV (KMG-IV): sequencing the most valuable type-strain genomes for metagenomic binning, comparative biology and taxonomic classification.</title>
        <authorList>
            <person name="Goeker M."/>
        </authorList>
    </citation>
    <scope>NUCLEOTIDE SEQUENCE [LARGE SCALE GENOMIC DNA]</scope>
    <source>
        <strain evidence="3 4">DSM 19619</strain>
    </source>
</reference>
<dbReference type="PROSITE" id="PS51257">
    <property type="entry name" value="PROKAR_LIPOPROTEIN"/>
    <property type="match status" value="1"/>
</dbReference>
<dbReference type="Pfam" id="PF00656">
    <property type="entry name" value="Peptidase_C14"/>
    <property type="match status" value="1"/>
</dbReference>
<dbReference type="InterPro" id="IPR050452">
    <property type="entry name" value="Metacaspase"/>
</dbReference>
<dbReference type="InterPro" id="IPR029030">
    <property type="entry name" value="Caspase-like_dom_sf"/>
</dbReference>